<name>A0ABT2YXK0_9RHOB</name>
<reference evidence="9 10" key="1">
    <citation type="submission" date="2022-10" db="EMBL/GenBank/DDBJ databases">
        <title>Defluviimonas sp. nov., isolated from ocean surface water.</title>
        <authorList>
            <person name="He W."/>
            <person name="Wang L."/>
            <person name="Zhang D.-F."/>
        </authorList>
    </citation>
    <scope>NUCLEOTIDE SEQUENCE [LARGE SCALE GENOMIC DNA]</scope>
    <source>
        <strain evidence="9 10">WL0075</strain>
    </source>
</reference>
<keyword evidence="4 7" id="KW-0255">Endonuclease</keyword>
<dbReference type="InterPro" id="IPR002036">
    <property type="entry name" value="YbeY"/>
</dbReference>
<keyword evidence="7" id="KW-0690">Ribosome biogenesis</keyword>
<evidence type="ECO:0000256" key="5">
    <source>
        <dbReference type="ARBA" id="ARBA00022801"/>
    </source>
</evidence>
<dbReference type="NCBIfam" id="TIGR00043">
    <property type="entry name" value="rRNA maturation RNase YbeY"/>
    <property type="match status" value="1"/>
</dbReference>
<dbReference type="PANTHER" id="PTHR46986">
    <property type="entry name" value="ENDORIBONUCLEASE YBEY, CHLOROPLASTIC"/>
    <property type="match status" value="1"/>
</dbReference>
<dbReference type="InterPro" id="IPR023091">
    <property type="entry name" value="MetalPrtase_cat_dom_sf_prd"/>
</dbReference>
<evidence type="ECO:0000256" key="6">
    <source>
        <dbReference type="ARBA" id="ARBA00022833"/>
    </source>
</evidence>
<evidence type="ECO:0000256" key="3">
    <source>
        <dbReference type="ARBA" id="ARBA00022723"/>
    </source>
</evidence>
<dbReference type="SUPFAM" id="SSF55486">
    <property type="entry name" value="Metalloproteases ('zincins'), catalytic domain"/>
    <property type="match status" value="1"/>
</dbReference>
<dbReference type="Gene3D" id="3.40.390.30">
    <property type="entry name" value="Metalloproteases ('zincins'), catalytic domain"/>
    <property type="match status" value="1"/>
</dbReference>
<evidence type="ECO:0000313" key="9">
    <source>
        <dbReference type="EMBL" id="MCV2863583.1"/>
    </source>
</evidence>
<keyword evidence="10" id="KW-1185">Reference proteome</keyword>
<comment type="caution">
    <text evidence="9">The sequence shown here is derived from an EMBL/GenBank/DDBJ whole genome shotgun (WGS) entry which is preliminary data.</text>
</comment>
<dbReference type="EMBL" id="JAOWLA010000002">
    <property type="protein sequence ID" value="MCV2863583.1"/>
    <property type="molecule type" value="Genomic_DNA"/>
</dbReference>
<dbReference type="PANTHER" id="PTHR46986:SF1">
    <property type="entry name" value="ENDORIBONUCLEASE YBEY, CHLOROPLASTIC"/>
    <property type="match status" value="1"/>
</dbReference>
<evidence type="ECO:0000256" key="8">
    <source>
        <dbReference type="SAM" id="MobiDB-lite"/>
    </source>
</evidence>
<feature type="binding site" evidence="7">
    <location>
        <position position="141"/>
    </location>
    <ligand>
        <name>Zn(2+)</name>
        <dbReference type="ChEBI" id="CHEBI:29105"/>
        <note>catalytic</note>
    </ligand>
</feature>
<organism evidence="9 10">
    <name type="scientific">Albidovulum sediminicola</name>
    <dbReference type="NCBI Taxonomy" id="2984331"/>
    <lineage>
        <taxon>Bacteria</taxon>
        <taxon>Pseudomonadati</taxon>
        <taxon>Pseudomonadota</taxon>
        <taxon>Alphaproteobacteria</taxon>
        <taxon>Rhodobacterales</taxon>
        <taxon>Paracoccaceae</taxon>
        <taxon>Albidovulum</taxon>
    </lineage>
</organism>
<keyword evidence="6 7" id="KW-0862">Zinc</keyword>
<dbReference type="HAMAP" id="MF_00009">
    <property type="entry name" value="Endoribonucl_YbeY"/>
    <property type="match status" value="1"/>
</dbReference>
<comment type="cofactor">
    <cofactor evidence="7">
        <name>Zn(2+)</name>
        <dbReference type="ChEBI" id="CHEBI:29105"/>
    </cofactor>
    <text evidence="7">Binds 1 zinc ion.</text>
</comment>
<feature type="binding site" evidence="7">
    <location>
        <position position="131"/>
    </location>
    <ligand>
        <name>Zn(2+)</name>
        <dbReference type="ChEBI" id="CHEBI:29105"/>
        <note>catalytic</note>
    </ligand>
</feature>
<sequence length="168" mass="18339">MEPLVDTLIEDARWDAFGLEDLAEEAARATLAALGLAASGFEISLLGCDDRRIADLNADYRGKPQPTNVLSWPSDERAADEDGAAPDLPDPGPEEMPEELGDIAIAWETCEREAVEQGKPLRDHVTHLLVHGTLHLLGYDHIRDGDAALMEGTEVRILEQMGLANPYE</sequence>
<dbReference type="InterPro" id="IPR020549">
    <property type="entry name" value="YbeY_CS"/>
</dbReference>
<protein>
    <recommendedName>
        <fullName evidence="7">Endoribonuclease YbeY</fullName>
        <ecNumber evidence="7">3.1.-.-</ecNumber>
    </recommendedName>
</protein>
<feature type="binding site" evidence="7">
    <location>
        <position position="135"/>
    </location>
    <ligand>
        <name>Zn(2+)</name>
        <dbReference type="ChEBI" id="CHEBI:29105"/>
        <note>catalytic</note>
    </ligand>
</feature>
<keyword evidence="7" id="KW-0963">Cytoplasm</keyword>
<dbReference type="RefSeq" id="WP_263720041.1">
    <property type="nucleotide sequence ID" value="NZ_JAOWLA010000002.1"/>
</dbReference>
<keyword evidence="5 7" id="KW-0378">Hydrolase</keyword>
<evidence type="ECO:0000256" key="7">
    <source>
        <dbReference type="HAMAP-Rule" id="MF_00009"/>
    </source>
</evidence>
<evidence type="ECO:0000256" key="4">
    <source>
        <dbReference type="ARBA" id="ARBA00022759"/>
    </source>
</evidence>
<evidence type="ECO:0000256" key="1">
    <source>
        <dbReference type="ARBA" id="ARBA00010875"/>
    </source>
</evidence>
<evidence type="ECO:0000313" key="10">
    <source>
        <dbReference type="Proteomes" id="UP001652503"/>
    </source>
</evidence>
<keyword evidence="7" id="KW-0698">rRNA processing</keyword>
<accession>A0ABT2YXK0</accession>
<proteinExistence type="inferred from homology"/>
<comment type="function">
    <text evidence="7">Single strand-specific metallo-endoribonuclease involved in late-stage 70S ribosome quality control and in maturation of the 3' terminus of the 16S rRNA.</text>
</comment>
<comment type="similarity">
    <text evidence="1 7">Belongs to the endoribonuclease YbeY family.</text>
</comment>
<keyword evidence="3 7" id="KW-0479">Metal-binding</keyword>
<dbReference type="Pfam" id="PF02130">
    <property type="entry name" value="YbeY"/>
    <property type="match status" value="1"/>
</dbReference>
<dbReference type="Proteomes" id="UP001652503">
    <property type="component" value="Unassembled WGS sequence"/>
</dbReference>
<keyword evidence="2 7" id="KW-0540">Nuclease</keyword>
<comment type="subcellular location">
    <subcellularLocation>
        <location evidence="7">Cytoplasm</location>
    </subcellularLocation>
</comment>
<dbReference type="EC" id="3.1.-.-" evidence="7"/>
<gene>
    <name evidence="7 9" type="primary">ybeY</name>
    <name evidence="9" type="ORF">OE647_02395</name>
</gene>
<feature type="region of interest" description="Disordered" evidence="8">
    <location>
        <begin position="64"/>
        <end position="97"/>
    </location>
</feature>
<evidence type="ECO:0000256" key="2">
    <source>
        <dbReference type="ARBA" id="ARBA00022722"/>
    </source>
</evidence>
<dbReference type="PROSITE" id="PS01306">
    <property type="entry name" value="UPF0054"/>
    <property type="match status" value="1"/>
</dbReference>